<keyword evidence="2" id="KW-1185">Reference proteome</keyword>
<protein>
    <submittedName>
        <fullName evidence="1">Uncharacterized protein</fullName>
    </submittedName>
</protein>
<gene>
    <name evidence="1" type="ORF">CRG98_003232</name>
</gene>
<evidence type="ECO:0000313" key="2">
    <source>
        <dbReference type="Proteomes" id="UP000233551"/>
    </source>
</evidence>
<evidence type="ECO:0000313" key="1">
    <source>
        <dbReference type="EMBL" id="PKI76310.1"/>
    </source>
</evidence>
<dbReference type="EMBL" id="PGOL01000123">
    <property type="protein sequence ID" value="PKI76310.1"/>
    <property type="molecule type" value="Genomic_DNA"/>
</dbReference>
<dbReference type="PANTHER" id="PTHR37248">
    <property type="entry name" value="TRANSLATION INITIATION FACTOR"/>
    <property type="match status" value="1"/>
</dbReference>
<dbReference type="PANTHER" id="PTHR37248:SF1">
    <property type="entry name" value="TRANSLATION INITIATION FACTOR"/>
    <property type="match status" value="1"/>
</dbReference>
<dbReference type="OrthoDB" id="1920481at2759"/>
<accession>A0A2I0L6P6</accession>
<dbReference type="InterPro" id="IPR046466">
    <property type="entry name" value="Borealin_C"/>
</dbReference>
<proteinExistence type="predicted"/>
<dbReference type="AlphaFoldDB" id="A0A2I0L6P6"/>
<sequence>MPRGRKKTVKQPVLSSGNADDKANVKNFQYKEQDSWVDQEVERKVAAIRAIRDVEIEHLVTGLRLLRSYISEEQMDGPAAQFFNESLPNVSVIRDDRDGQFEMQWKENDANPSFSNANLYDLHASLLRRMSIAYSDCSTAFPYFGGLELSSKTVKTGFLNAENLQIRDLVLDEPSDSQMMGLQDTLRTPGLSNQMRLSIGMTPKSLRQPKPGEMLLSVHGSPLGVYKEEDMEPIKESDET</sequence>
<organism evidence="1 2">
    <name type="scientific">Punica granatum</name>
    <name type="common">Pomegranate</name>
    <dbReference type="NCBI Taxonomy" id="22663"/>
    <lineage>
        <taxon>Eukaryota</taxon>
        <taxon>Viridiplantae</taxon>
        <taxon>Streptophyta</taxon>
        <taxon>Embryophyta</taxon>
        <taxon>Tracheophyta</taxon>
        <taxon>Spermatophyta</taxon>
        <taxon>Magnoliopsida</taxon>
        <taxon>eudicotyledons</taxon>
        <taxon>Gunneridae</taxon>
        <taxon>Pentapetalae</taxon>
        <taxon>rosids</taxon>
        <taxon>malvids</taxon>
        <taxon>Myrtales</taxon>
        <taxon>Lythraceae</taxon>
        <taxon>Punica</taxon>
    </lineage>
</organism>
<comment type="caution">
    <text evidence="1">The sequence shown here is derived from an EMBL/GenBank/DDBJ whole genome shotgun (WGS) entry which is preliminary data.</text>
</comment>
<dbReference type="Pfam" id="PF10512">
    <property type="entry name" value="Borealin"/>
    <property type="match status" value="1"/>
</dbReference>
<dbReference type="STRING" id="22663.A0A2I0L6P6"/>
<name>A0A2I0L6P6_PUNGR</name>
<dbReference type="Proteomes" id="UP000233551">
    <property type="component" value="Unassembled WGS sequence"/>
</dbReference>
<dbReference type="GeneID" id="116207044"/>
<reference evidence="1 2" key="1">
    <citation type="submission" date="2017-11" db="EMBL/GenBank/DDBJ databases">
        <title>De-novo sequencing of pomegranate (Punica granatum L.) genome.</title>
        <authorList>
            <person name="Akparov Z."/>
            <person name="Amiraslanov A."/>
            <person name="Hajiyeva S."/>
            <person name="Abbasov M."/>
            <person name="Kaur K."/>
            <person name="Hamwieh A."/>
            <person name="Solovyev V."/>
            <person name="Salamov A."/>
            <person name="Braich B."/>
            <person name="Kosarev P."/>
            <person name="Mahmoud A."/>
            <person name="Hajiyev E."/>
            <person name="Babayeva S."/>
            <person name="Izzatullayeva V."/>
            <person name="Mammadov A."/>
            <person name="Mammadov A."/>
            <person name="Sharifova S."/>
            <person name="Ojaghi J."/>
            <person name="Eynullazada K."/>
            <person name="Bayramov B."/>
            <person name="Abdulazimova A."/>
            <person name="Shahmuradov I."/>
        </authorList>
    </citation>
    <scope>NUCLEOTIDE SEQUENCE [LARGE SCALE GENOMIC DNA]</scope>
    <source>
        <strain evidence="2">cv. AG2017</strain>
        <tissue evidence="1">Leaf</tissue>
    </source>
</reference>